<keyword evidence="3 6" id="KW-0479">Metal-binding</keyword>
<comment type="caution">
    <text evidence="13">The sequence shown here is derived from an EMBL/GenBank/DDBJ whole genome shotgun (WGS) entry which is preliminary data.</text>
</comment>
<dbReference type="SUPFAM" id="SSF53738">
    <property type="entry name" value="Phosphoglucomutase, first 3 domains"/>
    <property type="match status" value="3"/>
</dbReference>
<dbReference type="GO" id="GO:0006048">
    <property type="term" value="P:UDP-N-acetylglucosamine biosynthetic process"/>
    <property type="evidence" value="ECO:0007669"/>
    <property type="project" value="TreeGrafter"/>
</dbReference>
<feature type="domain" description="Alpha-D-phosphohexomutase alpha/beta/alpha" evidence="10">
    <location>
        <begin position="5"/>
        <end position="138"/>
    </location>
</feature>
<dbReference type="Gene3D" id="3.40.120.10">
    <property type="entry name" value="Alpha-D-Glucose-1,6-Bisphosphate, subunit A, domain 3"/>
    <property type="match status" value="3"/>
</dbReference>
<gene>
    <name evidence="6" type="primary">glmM</name>
    <name evidence="13" type="ORF">ATF69_2148</name>
</gene>
<dbReference type="InterPro" id="IPR050060">
    <property type="entry name" value="Phosphoglucosamine_mutase"/>
</dbReference>
<dbReference type="Pfam" id="PF02879">
    <property type="entry name" value="PGM_PMM_II"/>
    <property type="match status" value="1"/>
</dbReference>
<feature type="domain" description="Alpha-D-phosphohexomutase alpha/beta/alpha" evidence="12">
    <location>
        <begin position="264"/>
        <end position="370"/>
    </location>
</feature>
<dbReference type="GO" id="GO:0005975">
    <property type="term" value="P:carbohydrate metabolic process"/>
    <property type="evidence" value="ECO:0007669"/>
    <property type="project" value="InterPro"/>
</dbReference>
<dbReference type="InterPro" id="IPR006352">
    <property type="entry name" value="GlmM_bact"/>
</dbReference>
<dbReference type="GO" id="GO:0000287">
    <property type="term" value="F:magnesium ion binding"/>
    <property type="evidence" value="ECO:0007669"/>
    <property type="project" value="UniProtKB-UniRule"/>
</dbReference>
<dbReference type="GO" id="GO:0005829">
    <property type="term" value="C:cytosol"/>
    <property type="evidence" value="ECO:0007669"/>
    <property type="project" value="TreeGrafter"/>
</dbReference>
<dbReference type="EMBL" id="VJWE01000012">
    <property type="protein sequence ID" value="TWG38206.1"/>
    <property type="molecule type" value="Genomic_DNA"/>
</dbReference>
<evidence type="ECO:0000256" key="3">
    <source>
        <dbReference type="ARBA" id="ARBA00022723"/>
    </source>
</evidence>
<feature type="binding site" evidence="6">
    <location>
        <position position="250"/>
    </location>
    <ligand>
        <name>Mg(2+)</name>
        <dbReference type="ChEBI" id="CHEBI:18420"/>
    </ligand>
</feature>
<reference evidence="13 14" key="1">
    <citation type="journal article" date="2015" name="Stand. Genomic Sci.">
        <title>Genomic Encyclopedia of Bacterial and Archaeal Type Strains, Phase III: the genomes of soil and plant-associated and newly described type strains.</title>
        <authorList>
            <person name="Whitman W.B."/>
            <person name="Woyke T."/>
            <person name="Klenk H.P."/>
            <person name="Zhou Y."/>
            <person name="Lilburn T.G."/>
            <person name="Beck B.J."/>
            <person name="De Vos P."/>
            <person name="Vandamme P."/>
            <person name="Eisen J.A."/>
            <person name="Garrity G."/>
            <person name="Hugenholtz P."/>
            <person name="Kyrpides N.C."/>
        </authorList>
    </citation>
    <scope>NUCLEOTIDE SEQUENCE [LARGE SCALE GENOMIC DNA]</scope>
    <source>
        <strain evidence="13 14">DSM 64</strain>
    </source>
</reference>
<evidence type="ECO:0000256" key="5">
    <source>
        <dbReference type="ARBA" id="ARBA00023235"/>
    </source>
</evidence>
<dbReference type="InterPro" id="IPR016066">
    <property type="entry name" value="A-D-PHexomutase_CS"/>
</dbReference>
<feature type="modified residue" description="Phosphoserine" evidence="6">
    <location>
        <position position="107"/>
    </location>
</feature>
<comment type="cofactor">
    <cofactor evidence="6">
        <name>Mg(2+)</name>
        <dbReference type="ChEBI" id="CHEBI:18420"/>
    </cofactor>
    <text evidence="6">Binds 1 Mg(2+) ion per subunit.</text>
</comment>
<organism evidence="13 14">
    <name type="scientific">Acidovorax delafieldii</name>
    <name type="common">Pseudomonas delafieldii</name>
    <dbReference type="NCBI Taxonomy" id="47920"/>
    <lineage>
        <taxon>Bacteria</taxon>
        <taxon>Pseudomonadati</taxon>
        <taxon>Pseudomonadota</taxon>
        <taxon>Betaproteobacteria</taxon>
        <taxon>Burkholderiales</taxon>
        <taxon>Comamonadaceae</taxon>
        <taxon>Acidovorax</taxon>
    </lineage>
</organism>
<feature type="binding site" description="via phosphate group" evidence="6">
    <location>
        <position position="107"/>
    </location>
    <ligand>
        <name>Mg(2+)</name>
        <dbReference type="ChEBI" id="CHEBI:18420"/>
    </ligand>
</feature>
<evidence type="ECO:0000259" key="11">
    <source>
        <dbReference type="Pfam" id="PF02879"/>
    </source>
</evidence>
<dbReference type="FunFam" id="3.40.120.10:FF:000003">
    <property type="entry name" value="Phosphoglucosamine mutase"/>
    <property type="match status" value="1"/>
</dbReference>
<evidence type="ECO:0000259" key="9">
    <source>
        <dbReference type="Pfam" id="PF00408"/>
    </source>
</evidence>
<protein>
    <recommendedName>
        <fullName evidence="6 8">Phosphoglucosamine mutase</fullName>
        <ecNumber evidence="6 8">5.4.2.10</ecNumber>
    </recommendedName>
</protein>
<keyword evidence="2 6" id="KW-0597">Phosphoprotein</keyword>
<evidence type="ECO:0000256" key="1">
    <source>
        <dbReference type="ARBA" id="ARBA00010231"/>
    </source>
</evidence>
<dbReference type="GeneID" id="51111211"/>
<dbReference type="PANTHER" id="PTHR42946">
    <property type="entry name" value="PHOSPHOHEXOSE MUTASE"/>
    <property type="match status" value="1"/>
</dbReference>
<dbReference type="EC" id="5.4.2.10" evidence="6 8"/>
<dbReference type="InterPro" id="IPR005843">
    <property type="entry name" value="A-D-PHexomutase_C"/>
</dbReference>
<dbReference type="FunFam" id="3.40.120.10:FF:000001">
    <property type="entry name" value="Phosphoglucosamine mutase"/>
    <property type="match status" value="1"/>
</dbReference>
<evidence type="ECO:0000313" key="14">
    <source>
        <dbReference type="Proteomes" id="UP000321485"/>
    </source>
</evidence>
<dbReference type="InterPro" id="IPR005846">
    <property type="entry name" value="A-D-PHexomutase_a/b/a-III"/>
</dbReference>
<dbReference type="NCBIfam" id="TIGR01455">
    <property type="entry name" value="glmM"/>
    <property type="match status" value="1"/>
</dbReference>
<dbReference type="InterPro" id="IPR036900">
    <property type="entry name" value="A-D-PHexomutase_C_sf"/>
</dbReference>
<evidence type="ECO:0000259" key="10">
    <source>
        <dbReference type="Pfam" id="PF02878"/>
    </source>
</evidence>
<keyword evidence="4 6" id="KW-0460">Magnesium</keyword>
<comment type="PTM">
    <text evidence="6">Activated by phosphorylation.</text>
</comment>
<dbReference type="NCBIfam" id="NF008139">
    <property type="entry name" value="PRK10887.1"/>
    <property type="match status" value="1"/>
</dbReference>
<evidence type="ECO:0000259" key="12">
    <source>
        <dbReference type="Pfam" id="PF02880"/>
    </source>
</evidence>
<evidence type="ECO:0000256" key="8">
    <source>
        <dbReference type="RuleBase" id="RU004327"/>
    </source>
</evidence>
<dbReference type="SUPFAM" id="SSF55957">
    <property type="entry name" value="Phosphoglucomutase, C-terminal domain"/>
    <property type="match status" value="1"/>
</dbReference>
<dbReference type="GO" id="GO:0009252">
    <property type="term" value="P:peptidoglycan biosynthetic process"/>
    <property type="evidence" value="ECO:0007669"/>
    <property type="project" value="TreeGrafter"/>
</dbReference>
<name>A0A561XQ09_ACIDE</name>
<dbReference type="AlphaFoldDB" id="A0A561XQ09"/>
<evidence type="ECO:0000256" key="7">
    <source>
        <dbReference type="RuleBase" id="RU004326"/>
    </source>
</evidence>
<dbReference type="PROSITE" id="PS00710">
    <property type="entry name" value="PGM_PMM"/>
    <property type="match status" value="1"/>
</dbReference>
<dbReference type="PRINTS" id="PR00509">
    <property type="entry name" value="PGMPMM"/>
</dbReference>
<dbReference type="RefSeq" id="WP_244303702.1">
    <property type="nucleotide sequence ID" value="NZ_VJWE01000012.1"/>
</dbReference>
<dbReference type="CDD" id="cd05802">
    <property type="entry name" value="GlmM"/>
    <property type="match status" value="1"/>
</dbReference>
<accession>A0A561XQ09</accession>
<dbReference type="InterPro" id="IPR005841">
    <property type="entry name" value="Alpha-D-phosphohexomutase_SF"/>
</dbReference>
<dbReference type="GO" id="GO:0008966">
    <property type="term" value="F:phosphoglucosamine mutase activity"/>
    <property type="evidence" value="ECO:0007669"/>
    <property type="project" value="UniProtKB-UniRule"/>
</dbReference>
<dbReference type="Pfam" id="PF00408">
    <property type="entry name" value="PGM_PMM_IV"/>
    <property type="match status" value="1"/>
</dbReference>
<sequence length="461" mass="48944">MTTQKMFGTDGVRAPVGMEPMTPQTIMRLAHACGQLLSRQHTGLNPRPVVAVGTDTRGSAPMFEAALQAGFSAAGVDTVMCGELPTPGAAYLTRLRGYQAGVVVSASHNPCEDNGVKFFSATGDKLPDGMEAEIERTMVQPMVCLPSSRLGRVSLLPEASDLYIQFCRQALPAGLHLQGMKIVIDAAHGACHRIAPEVFRQLGAEVVAVGATPDGQNINDNVGATSPKHLSEAVLAHQADVGVALDGDGDRLVMVDSEGRIYAGDELLYVLAVDAQTNDGLQGGVVGTVMSNQGLEQALLRRGLDFARSAVGDRHVLELLKQRGWRLGGEGSGHLIGLDWHSTGDGVMSALRVVAAMKRSQRSLSQLCSDLRMNAQCLVNVPVTRGAGMADNTWMPHFQLRAEKLLGDDGRVLLRASGTEPVVRVLVECRTALRAQRMASRFAKEVSQLLTAPAALDTATA</sequence>
<dbReference type="InterPro" id="IPR005845">
    <property type="entry name" value="A-D-PHexomutase_a/b/a-II"/>
</dbReference>
<dbReference type="HAMAP" id="MF_01554_B">
    <property type="entry name" value="GlmM_B"/>
    <property type="match status" value="1"/>
</dbReference>
<dbReference type="InterPro" id="IPR005844">
    <property type="entry name" value="A-D-PHexomutase_a/b/a-I"/>
</dbReference>
<comment type="catalytic activity">
    <reaction evidence="6 8">
        <text>alpha-D-glucosamine 1-phosphate = D-glucosamine 6-phosphate</text>
        <dbReference type="Rhea" id="RHEA:23424"/>
        <dbReference type="ChEBI" id="CHEBI:58516"/>
        <dbReference type="ChEBI" id="CHEBI:58725"/>
        <dbReference type="EC" id="5.4.2.10"/>
    </reaction>
</comment>
<evidence type="ECO:0000313" key="13">
    <source>
        <dbReference type="EMBL" id="TWG38206.1"/>
    </source>
</evidence>
<comment type="similarity">
    <text evidence="1 6 7">Belongs to the phosphohexose mutase family.</text>
</comment>
<feature type="domain" description="Alpha-D-phosphohexomutase alpha/beta/alpha" evidence="11">
    <location>
        <begin position="163"/>
        <end position="259"/>
    </location>
</feature>
<dbReference type="Pfam" id="PF02878">
    <property type="entry name" value="PGM_PMM_I"/>
    <property type="match status" value="1"/>
</dbReference>
<comment type="function">
    <text evidence="6 8">Catalyzes the conversion of glucosamine-6-phosphate to glucosamine-1-phosphate.</text>
</comment>
<dbReference type="GO" id="GO:0004615">
    <property type="term" value="F:phosphomannomutase activity"/>
    <property type="evidence" value="ECO:0007669"/>
    <property type="project" value="TreeGrafter"/>
</dbReference>
<evidence type="ECO:0000256" key="4">
    <source>
        <dbReference type="ARBA" id="ARBA00022842"/>
    </source>
</evidence>
<proteinExistence type="inferred from homology"/>
<dbReference type="Gene3D" id="3.30.310.50">
    <property type="entry name" value="Alpha-D-phosphohexomutase, C-terminal domain"/>
    <property type="match status" value="1"/>
</dbReference>
<dbReference type="Pfam" id="PF02880">
    <property type="entry name" value="PGM_PMM_III"/>
    <property type="match status" value="1"/>
</dbReference>
<feature type="domain" description="Alpha-D-phosphohexomutase C-terminal" evidence="9">
    <location>
        <begin position="378"/>
        <end position="444"/>
    </location>
</feature>
<dbReference type="Proteomes" id="UP000321485">
    <property type="component" value="Unassembled WGS sequence"/>
</dbReference>
<feature type="active site" description="Phosphoserine intermediate" evidence="6">
    <location>
        <position position="107"/>
    </location>
</feature>
<dbReference type="InterPro" id="IPR016055">
    <property type="entry name" value="A-D-PHexomutase_a/b/a-I/II/III"/>
</dbReference>
<evidence type="ECO:0000256" key="6">
    <source>
        <dbReference type="HAMAP-Rule" id="MF_01554"/>
    </source>
</evidence>
<feature type="binding site" evidence="6">
    <location>
        <position position="246"/>
    </location>
    <ligand>
        <name>Mg(2+)</name>
        <dbReference type="ChEBI" id="CHEBI:18420"/>
    </ligand>
</feature>
<feature type="binding site" evidence="6">
    <location>
        <position position="248"/>
    </location>
    <ligand>
        <name>Mg(2+)</name>
        <dbReference type="ChEBI" id="CHEBI:18420"/>
    </ligand>
</feature>
<keyword evidence="5 6" id="KW-0413">Isomerase</keyword>
<evidence type="ECO:0000256" key="2">
    <source>
        <dbReference type="ARBA" id="ARBA00022553"/>
    </source>
</evidence>
<dbReference type="PANTHER" id="PTHR42946:SF1">
    <property type="entry name" value="PHOSPHOGLUCOMUTASE (ALPHA-D-GLUCOSE-1,6-BISPHOSPHATE-DEPENDENT)"/>
    <property type="match status" value="1"/>
</dbReference>